<proteinExistence type="predicted"/>
<reference evidence="2" key="1">
    <citation type="submission" date="2016-10" db="EMBL/GenBank/DDBJ databases">
        <authorList>
            <person name="Varghese N."/>
        </authorList>
    </citation>
    <scope>NUCLEOTIDE SEQUENCE [LARGE SCALE GENOMIC DNA]</scope>
    <source>
        <strain evidence="2">ACV-9</strain>
    </source>
</reference>
<dbReference type="InterPro" id="IPR052261">
    <property type="entry name" value="Glycosyltransferase_13"/>
</dbReference>
<sequence length="412" mass="48830">MRTPIAIFTYNRLECLEKMIDSLKLCNNVNQHKIYIFSDAANPQKQEDYEKVNRVRNYLLSVKNKAELKSVNLIFADKHKGCAKSIIEGLNYVFETSDRVIDIEDDLILANDFLDFIDEGLDKFQNDYRIWSISGFIPPLEAFKEYKKSTFMGERATSWGFGIWKDRWNLVDWNMTWYSSLKNNRNELLQFGDWGYDLPEMLMNQAEKFIDAWDIITCYTQYIHKMLTVFPVKSKSFNIGVIGTHYNGENVFQQDINLSPQYYSFDDIEYSYDISSERKSLYSTKSYLENLDYYSNENKYKCYYLLLSRWINNLEITKQIERFFDNEECRRIAIYGHGNLGEAFFNEIKKIDALEFVCYIERKANIIENTVSVNEIPDVDAIVVTPFMEYYDIKESLKDVTDARIYSLWEII</sequence>
<dbReference type="SUPFAM" id="SSF53448">
    <property type="entry name" value="Nucleotide-diphospho-sugar transferases"/>
    <property type="match status" value="1"/>
</dbReference>
<keyword evidence="2" id="KW-1185">Reference proteome</keyword>
<dbReference type="GO" id="GO:0003827">
    <property type="term" value="F:alpha-1,3-mannosylglycoprotein 2-beta-N-acetylglucosaminyltransferase activity"/>
    <property type="evidence" value="ECO:0007669"/>
    <property type="project" value="TreeGrafter"/>
</dbReference>
<dbReference type="EMBL" id="FNZX01000012">
    <property type="protein sequence ID" value="SEK82820.1"/>
    <property type="molecule type" value="Genomic_DNA"/>
</dbReference>
<organism evidence="1 2">
    <name type="scientific">Pseudobutyrivibrio ruminis</name>
    <dbReference type="NCBI Taxonomy" id="46206"/>
    <lineage>
        <taxon>Bacteria</taxon>
        <taxon>Bacillati</taxon>
        <taxon>Bacillota</taxon>
        <taxon>Clostridia</taxon>
        <taxon>Lachnospirales</taxon>
        <taxon>Lachnospiraceae</taxon>
        <taxon>Pseudobutyrivibrio</taxon>
    </lineage>
</organism>
<name>A0A1H7K8K8_9FIRM</name>
<dbReference type="InterPro" id="IPR029044">
    <property type="entry name" value="Nucleotide-diphossugar_trans"/>
</dbReference>
<dbReference type="RefSeq" id="WP_074791390.1">
    <property type="nucleotide sequence ID" value="NZ_FNZX01000012.1"/>
</dbReference>
<dbReference type="Gene3D" id="3.90.550.10">
    <property type="entry name" value="Spore Coat Polysaccharide Biosynthesis Protein SpsA, Chain A"/>
    <property type="match status" value="1"/>
</dbReference>
<dbReference type="PANTHER" id="PTHR10468">
    <property type="entry name" value="PROTEIN O-LINKED-MANNOSE BETA-1,2-N-ACETYLGLUCOSAMINYLTRANSFERASE 1/ALPHA-1,3-MANNOSYL-GLYCOPROTEIN 2-BETA-N-ACETYLGLUCOSAMINYLTRANSFERASE"/>
    <property type="match status" value="1"/>
</dbReference>
<accession>A0A1H7K8K8</accession>
<protein>
    <recommendedName>
        <fullName evidence="3">Glycosyltransferase 2-like domain-containing protein</fullName>
    </recommendedName>
</protein>
<gene>
    <name evidence="1" type="ORF">SAMN02910377_01923</name>
</gene>
<dbReference type="AlphaFoldDB" id="A0A1H7K8K8"/>
<evidence type="ECO:0000313" key="2">
    <source>
        <dbReference type="Proteomes" id="UP000182321"/>
    </source>
</evidence>
<evidence type="ECO:0000313" key="1">
    <source>
        <dbReference type="EMBL" id="SEK82820.1"/>
    </source>
</evidence>
<evidence type="ECO:0008006" key="3">
    <source>
        <dbReference type="Google" id="ProtNLM"/>
    </source>
</evidence>
<dbReference type="Proteomes" id="UP000182321">
    <property type="component" value="Unassembled WGS sequence"/>
</dbReference>
<dbReference type="PANTHER" id="PTHR10468:SF6">
    <property type="entry name" value="GLCNAC TRANSFERASE"/>
    <property type="match status" value="1"/>
</dbReference>